<keyword evidence="1" id="KW-0812">Transmembrane</keyword>
<feature type="transmembrane region" description="Helical" evidence="1">
    <location>
        <begin position="41"/>
        <end position="61"/>
    </location>
</feature>
<accession>A0AB72ZUK0</accession>
<keyword evidence="1" id="KW-0472">Membrane</keyword>
<gene>
    <name evidence="2" type="ORF">HMPREF1391_00987</name>
</gene>
<name>A0AB72ZUK0_HELPX</name>
<organism evidence="2 3">
    <name type="scientific">Helicobacter pylori GAM100Ai</name>
    <dbReference type="NCBI Taxonomy" id="1159019"/>
    <lineage>
        <taxon>Bacteria</taxon>
        <taxon>Pseudomonadati</taxon>
        <taxon>Campylobacterota</taxon>
        <taxon>Epsilonproteobacteria</taxon>
        <taxon>Campylobacterales</taxon>
        <taxon>Helicobacteraceae</taxon>
        <taxon>Helicobacter</taxon>
    </lineage>
</organism>
<evidence type="ECO:0000313" key="2">
    <source>
        <dbReference type="EMBL" id="EKQ72038.1"/>
    </source>
</evidence>
<keyword evidence="1" id="KW-1133">Transmembrane helix</keyword>
<dbReference type="Proteomes" id="UP000001345">
    <property type="component" value="Unassembled WGS sequence"/>
</dbReference>
<evidence type="ECO:0000313" key="3">
    <source>
        <dbReference type="Proteomes" id="UP000001345"/>
    </source>
</evidence>
<sequence length="68" mass="7670">MTIFNDQFFITNFISIPFIQTARANELRAIMVGVGVVAFRAWGKSCMIIILIVVLALPCYLKQGYKTL</sequence>
<proteinExistence type="predicted"/>
<evidence type="ECO:0000256" key="1">
    <source>
        <dbReference type="SAM" id="Phobius"/>
    </source>
</evidence>
<dbReference type="AlphaFoldDB" id="A0AB72ZUK0"/>
<protein>
    <submittedName>
        <fullName evidence="2">Uncharacterized protein</fullName>
    </submittedName>
</protein>
<reference evidence="3" key="1">
    <citation type="submission" date="2023-07" db="EMBL/GenBank/DDBJ databases">
        <authorList>
            <person name="Weinstock G."/>
            <person name="Sodergren E."/>
            <person name="Lobos E.A."/>
            <person name="Fulton L."/>
            <person name="Fulton R."/>
            <person name="Courtney L."/>
            <person name="Fronick C."/>
            <person name="O'Laughlin M."/>
            <person name="Godfrey J."/>
            <person name="Wilson R.M."/>
            <person name="Miner T."/>
            <person name="Farmer C."/>
            <person name="Delehaunty K."/>
            <person name="Cordes M."/>
            <person name="Minx P."/>
            <person name="Tomlinson C."/>
            <person name="Chen J."/>
            <person name="Wollam A."/>
            <person name="Pepin K.H."/>
            <person name="Bhonagiri V."/>
            <person name="Zhang X."/>
            <person name="Suruliraj S."/>
            <person name="Antonio M."/>
            <person name="Secka O."/>
            <person name="Thomas J."/>
            <person name="Warren W."/>
            <person name="Mitreva M."/>
            <person name="Mardis E.R."/>
            <person name="Wilson R.K."/>
        </authorList>
    </citation>
    <scope>NUCLEOTIDE SEQUENCE [LARGE SCALE GENOMIC DNA]</scope>
    <source>
        <strain evidence="3">GAM100Ai</strain>
    </source>
</reference>
<comment type="caution">
    <text evidence="2">The sequence shown here is derived from an EMBL/GenBank/DDBJ whole genome shotgun (WGS) entry which is preliminary data.</text>
</comment>
<dbReference type="EMBL" id="ANFP01000051">
    <property type="protein sequence ID" value="EKQ72038.1"/>
    <property type="molecule type" value="Genomic_DNA"/>
</dbReference>